<feature type="region of interest" description="Disordered" evidence="5">
    <location>
        <begin position="88"/>
        <end position="117"/>
    </location>
</feature>
<sequence length="117" mass="12364">MNERPKPPIAVALHYNVSGGGAPRVVAKGVGQIAEKIVETAREHNVPLQEDAALAGALSKLDIGREIPKELYVAVAHVLAFAWSIAGKSPPPASSSRPEEQTSQTARLPALGYSRFS</sequence>
<evidence type="ECO:0000313" key="6">
    <source>
        <dbReference type="EMBL" id="MFC4308283.1"/>
    </source>
</evidence>
<dbReference type="PANTHER" id="PTHR30531">
    <property type="entry name" value="FLAGELLAR BIOSYNTHETIC PROTEIN FLHB"/>
    <property type="match status" value="1"/>
</dbReference>
<evidence type="ECO:0000256" key="5">
    <source>
        <dbReference type="SAM" id="MobiDB-lite"/>
    </source>
</evidence>
<organism evidence="6 7">
    <name type="scientific">Steroidobacter flavus</name>
    <dbReference type="NCBI Taxonomy" id="1842136"/>
    <lineage>
        <taxon>Bacteria</taxon>
        <taxon>Pseudomonadati</taxon>
        <taxon>Pseudomonadota</taxon>
        <taxon>Gammaproteobacteria</taxon>
        <taxon>Steroidobacterales</taxon>
        <taxon>Steroidobacteraceae</taxon>
        <taxon>Steroidobacter</taxon>
    </lineage>
</organism>
<comment type="function">
    <text evidence="4">Required for formation of the rod structure in the basal body of the flagellar apparatus. Together with FliI and FliH, may constitute the export apparatus of flagellin.</text>
</comment>
<dbReference type="Proteomes" id="UP001595904">
    <property type="component" value="Unassembled WGS sequence"/>
</dbReference>
<reference evidence="7" key="1">
    <citation type="journal article" date="2019" name="Int. J. Syst. Evol. Microbiol.">
        <title>The Global Catalogue of Microorganisms (GCM) 10K type strain sequencing project: providing services to taxonomists for standard genome sequencing and annotation.</title>
        <authorList>
            <consortium name="The Broad Institute Genomics Platform"/>
            <consortium name="The Broad Institute Genome Sequencing Center for Infectious Disease"/>
            <person name="Wu L."/>
            <person name="Ma J."/>
        </authorList>
    </citation>
    <scope>NUCLEOTIDE SEQUENCE [LARGE SCALE GENOMIC DNA]</scope>
    <source>
        <strain evidence="7">CGMCC 1.10759</strain>
    </source>
</reference>
<comment type="similarity">
    <text evidence="1">Belongs to the type III secretion exporter family.</text>
</comment>
<dbReference type="InterPro" id="IPR029025">
    <property type="entry name" value="T3SS_substrate_exporter_C"/>
</dbReference>
<proteinExistence type="inferred from homology"/>
<keyword evidence="3" id="KW-0653">Protein transport</keyword>
<dbReference type="EMBL" id="JBHSDU010000002">
    <property type="protein sequence ID" value="MFC4308283.1"/>
    <property type="molecule type" value="Genomic_DNA"/>
</dbReference>
<dbReference type="RefSeq" id="WP_380595354.1">
    <property type="nucleotide sequence ID" value="NZ_JBHSDU010000002.1"/>
</dbReference>
<keyword evidence="3" id="KW-1006">Bacterial flagellum protein export</keyword>
<evidence type="ECO:0000256" key="1">
    <source>
        <dbReference type="ARBA" id="ARBA00010690"/>
    </source>
</evidence>
<evidence type="ECO:0000256" key="3">
    <source>
        <dbReference type="ARBA" id="ARBA00023225"/>
    </source>
</evidence>
<comment type="caution">
    <text evidence="6">The sequence shown here is derived from an EMBL/GenBank/DDBJ whole genome shotgun (WGS) entry which is preliminary data.</text>
</comment>
<name>A0ABV8SMV7_9GAMM</name>
<protein>
    <recommendedName>
        <fullName evidence="2">Flagellar biosynthetic protein FlhB</fullName>
    </recommendedName>
</protein>
<dbReference type="Pfam" id="PF01312">
    <property type="entry name" value="Bac_export_2"/>
    <property type="match status" value="1"/>
</dbReference>
<keyword evidence="7" id="KW-1185">Reference proteome</keyword>
<evidence type="ECO:0000256" key="4">
    <source>
        <dbReference type="ARBA" id="ARBA00025078"/>
    </source>
</evidence>
<dbReference type="Gene3D" id="3.40.1690.10">
    <property type="entry name" value="secretion proteins EscU"/>
    <property type="match status" value="1"/>
</dbReference>
<dbReference type="PANTHER" id="PTHR30531:SF12">
    <property type="entry name" value="FLAGELLAR BIOSYNTHETIC PROTEIN FLHB"/>
    <property type="match status" value="1"/>
</dbReference>
<evidence type="ECO:0000256" key="2">
    <source>
        <dbReference type="ARBA" id="ARBA00021622"/>
    </source>
</evidence>
<evidence type="ECO:0000313" key="7">
    <source>
        <dbReference type="Proteomes" id="UP001595904"/>
    </source>
</evidence>
<dbReference type="InterPro" id="IPR006135">
    <property type="entry name" value="T3SS_substrate_exporter"/>
</dbReference>
<gene>
    <name evidence="6" type="ORF">ACFPN2_04240</name>
</gene>
<accession>A0ABV8SMV7</accession>
<dbReference type="SUPFAM" id="SSF160544">
    <property type="entry name" value="EscU C-terminal domain-like"/>
    <property type="match status" value="1"/>
</dbReference>
<keyword evidence="3" id="KW-0813">Transport</keyword>